<dbReference type="SUPFAM" id="SSF53328">
    <property type="entry name" value="Formyltransferase"/>
    <property type="match status" value="1"/>
</dbReference>
<dbReference type="PANTHER" id="PTHR43369:SF2">
    <property type="entry name" value="PHOSPHORIBOSYLGLYCINAMIDE FORMYLTRANSFERASE"/>
    <property type="match status" value="1"/>
</dbReference>
<feature type="binding site" evidence="4">
    <location>
        <position position="64"/>
    </location>
    <ligand>
        <name>(6R)-10-formyltetrahydrofolate</name>
        <dbReference type="ChEBI" id="CHEBI:195366"/>
    </ligand>
</feature>
<dbReference type="NCBIfam" id="TIGR00639">
    <property type="entry name" value="PurN"/>
    <property type="match status" value="1"/>
</dbReference>
<dbReference type="PANTHER" id="PTHR43369">
    <property type="entry name" value="PHOSPHORIBOSYLGLYCINAMIDE FORMYLTRANSFERASE"/>
    <property type="match status" value="1"/>
</dbReference>
<dbReference type="Pfam" id="PF00551">
    <property type="entry name" value="Formyl_trans_N"/>
    <property type="match status" value="1"/>
</dbReference>
<dbReference type="GO" id="GO:0005829">
    <property type="term" value="C:cytosol"/>
    <property type="evidence" value="ECO:0007669"/>
    <property type="project" value="TreeGrafter"/>
</dbReference>
<dbReference type="Gene3D" id="3.40.50.170">
    <property type="entry name" value="Formyl transferase, N-terminal domain"/>
    <property type="match status" value="1"/>
</dbReference>
<dbReference type="GO" id="GO:0006189">
    <property type="term" value="P:'de novo' IMP biosynthetic process"/>
    <property type="evidence" value="ECO:0007669"/>
    <property type="project" value="UniProtKB-UniRule"/>
</dbReference>
<organism evidence="6 7">
    <name type="scientific">Vagococcus carniphilus</name>
    <dbReference type="NCBI Taxonomy" id="218144"/>
    <lineage>
        <taxon>Bacteria</taxon>
        <taxon>Bacillati</taxon>
        <taxon>Bacillota</taxon>
        <taxon>Bacilli</taxon>
        <taxon>Lactobacillales</taxon>
        <taxon>Enterococcaceae</taxon>
        <taxon>Vagococcus</taxon>
    </lineage>
</organism>
<keyword evidence="2 4" id="KW-0808">Transferase</keyword>
<proteinExistence type="inferred from homology"/>
<evidence type="ECO:0000313" key="7">
    <source>
        <dbReference type="Proteomes" id="UP000288028"/>
    </source>
</evidence>
<name>A0A430B7D1_9ENTE</name>
<dbReference type="CDD" id="cd08645">
    <property type="entry name" value="FMT_core_GART"/>
    <property type="match status" value="1"/>
</dbReference>
<dbReference type="AlphaFoldDB" id="A0A430B7D1"/>
<comment type="function">
    <text evidence="4">Catalyzes the transfer of a formyl group from 10-formyltetrahydrofolate to 5-phospho-ribosyl-glycinamide (GAR), producing 5-phospho-ribosyl-N-formylglycinamide (FGAR) and tetrahydrofolate.</text>
</comment>
<comment type="caution">
    <text evidence="6">The sequence shown here is derived from an EMBL/GenBank/DDBJ whole genome shotgun (WGS) entry which is preliminary data.</text>
</comment>
<dbReference type="EMBL" id="NGKB01000003">
    <property type="protein sequence ID" value="RSU16254.1"/>
    <property type="molecule type" value="Genomic_DNA"/>
</dbReference>
<dbReference type="RefSeq" id="WP_126792478.1">
    <property type="nucleotide sequence ID" value="NZ_CP060720.1"/>
</dbReference>
<keyword evidence="7" id="KW-1185">Reference proteome</keyword>
<evidence type="ECO:0000256" key="3">
    <source>
        <dbReference type="ARBA" id="ARBA00022755"/>
    </source>
</evidence>
<feature type="binding site" evidence="4">
    <location>
        <begin position="89"/>
        <end position="92"/>
    </location>
    <ligand>
        <name>(6R)-10-formyltetrahydrofolate</name>
        <dbReference type="ChEBI" id="CHEBI:195366"/>
    </ligand>
</feature>
<dbReference type="InterPro" id="IPR036477">
    <property type="entry name" value="Formyl_transf_N_sf"/>
</dbReference>
<dbReference type="InterPro" id="IPR004607">
    <property type="entry name" value="GART"/>
</dbReference>
<evidence type="ECO:0000256" key="4">
    <source>
        <dbReference type="HAMAP-Rule" id="MF_01930"/>
    </source>
</evidence>
<keyword evidence="3 4" id="KW-0658">Purine biosynthesis</keyword>
<protein>
    <recommendedName>
        <fullName evidence="4">Phosphoribosylglycinamide formyltransferase</fullName>
        <ecNumber evidence="4">2.1.2.2</ecNumber>
    </recommendedName>
    <alternativeName>
        <fullName evidence="4">5'-phosphoribosylglycinamide transformylase</fullName>
    </alternativeName>
    <alternativeName>
        <fullName evidence="4">GAR transformylase</fullName>
        <shortName evidence="4">GART</shortName>
    </alternativeName>
</protein>
<reference evidence="6 7" key="1">
    <citation type="submission" date="2017-05" db="EMBL/GenBank/DDBJ databases">
        <title>Vagococcus spp. assemblies.</title>
        <authorList>
            <person name="Gulvik C.A."/>
        </authorList>
    </citation>
    <scope>NUCLEOTIDE SEQUENCE [LARGE SCALE GENOMIC DNA]</scope>
    <source>
        <strain evidence="6 7">SS1714</strain>
    </source>
</reference>
<comment type="similarity">
    <text evidence="4">Belongs to the GART family.</text>
</comment>
<feature type="binding site" evidence="4">
    <location>
        <position position="106"/>
    </location>
    <ligand>
        <name>(6R)-10-formyltetrahydrofolate</name>
        <dbReference type="ChEBI" id="CHEBI:195366"/>
    </ligand>
</feature>
<comment type="catalytic activity">
    <reaction evidence="4">
        <text>N(1)-(5-phospho-beta-D-ribosyl)glycinamide + (6R)-10-formyltetrahydrofolate = N(2)-formyl-N(1)-(5-phospho-beta-D-ribosyl)glycinamide + (6S)-5,6,7,8-tetrahydrofolate + H(+)</text>
        <dbReference type="Rhea" id="RHEA:15053"/>
        <dbReference type="ChEBI" id="CHEBI:15378"/>
        <dbReference type="ChEBI" id="CHEBI:57453"/>
        <dbReference type="ChEBI" id="CHEBI:143788"/>
        <dbReference type="ChEBI" id="CHEBI:147286"/>
        <dbReference type="ChEBI" id="CHEBI:195366"/>
        <dbReference type="EC" id="2.1.2.2"/>
    </reaction>
</comment>
<dbReference type="GeneID" id="95581246"/>
<evidence type="ECO:0000256" key="2">
    <source>
        <dbReference type="ARBA" id="ARBA00022679"/>
    </source>
</evidence>
<dbReference type="InterPro" id="IPR002376">
    <property type="entry name" value="Formyl_transf_N"/>
</dbReference>
<feature type="domain" description="Formyl transferase N-terminal" evidence="5">
    <location>
        <begin position="1"/>
        <end position="181"/>
    </location>
</feature>
<dbReference type="OrthoDB" id="9806170at2"/>
<comment type="pathway">
    <text evidence="1 4">Purine metabolism; IMP biosynthesis via de novo pathway; N(2)-formyl-N(1)-(5-phospho-D-ribosyl)glycinamide from N(1)-(5-phospho-D-ribosyl)glycinamide (10-formyl THF route): step 1/1.</text>
</comment>
<dbReference type="HAMAP" id="MF_01930">
    <property type="entry name" value="PurN"/>
    <property type="match status" value="1"/>
</dbReference>
<dbReference type="Proteomes" id="UP000288028">
    <property type="component" value="Unassembled WGS sequence"/>
</dbReference>
<evidence type="ECO:0000256" key="1">
    <source>
        <dbReference type="ARBA" id="ARBA00005054"/>
    </source>
</evidence>
<evidence type="ECO:0000259" key="5">
    <source>
        <dbReference type="Pfam" id="PF00551"/>
    </source>
</evidence>
<gene>
    <name evidence="4" type="primary">purN</name>
    <name evidence="6" type="ORF">CBF28_04765</name>
</gene>
<dbReference type="UniPathway" id="UPA00074">
    <property type="reaction ID" value="UER00126"/>
</dbReference>
<feature type="site" description="Raises pKa of active site His" evidence="4">
    <location>
        <position position="144"/>
    </location>
</feature>
<feature type="active site" description="Proton donor" evidence="4">
    <location>
        <position position="108"/>
    </location>
</feature>
<dbReference type="GO" id="GO:0004644">
    <property type="term" value="F:phosphoribosylglycinamide formyltransferase activity"/>
    <property type="evidence" value="ECO:0007669"/>
    <property type="project" value="UniProtKB-UniRule"/>
</dbReference>
<sequence length="191" mass="21951">MRFAVFASGNGSNFEAILKAVKRNEISAELVCLFSDKSTSYAVQRAKDNGVPYFILEKESKQTKEEYETKLVYLMKKEKVDCVVLAGYMRILGKTFLTAYPNRVINIHPSLLPNFPGKYGIKDAFDRGVKKTGITIHQVDDGIDTGPIIFQKEIETKDFKTLEELEEKIHELEHKYYPIVIEEFVRELMTE</sequence>
<feature type="binding site" evidence="4">
    <location>
        <begin position="11"/>
        <end position="13"/>
    </location>
    <ligand>
        <name>N(1)-(5-phospho-beta-D-ribosyl)glycinamide</name>
        <dbReference type="ChEBI" id="CHEBI:143788"/>
    </ligand>
</feature>
<dbReference type="EC" id="2.1.2.2" evidence="4"/>
<evidence type="ECO:0000313" key="6">
    <source>
        <dbReference type="EMBL" id="RSU16254.1"/>
    </source>
</evidence>
<accession>A0A430B7D1</accession>